<dbReference type="Gene3D" id="3.90.230.10">
    <property type="entry name" value="Creatinase/methionine aminopeptidase superfamily"/>
    <property type="match status" value="1"/>
</dbReference>
<reference evidence="1" key="1">
    <citation type="journal article" date="2015" name="BMC Genomics">
        <title>Transcriptome profiling of a Rhizobium leguminosarum bv. trifolii rosR mutant reveals the role of the transcriptional regulator RosR in motility, synthesis of cell-surface components, and other cellular processes.</title>
        <authorList>
            <person name="Rachwal K."/>
            <person name="Matczynska E."/>
            <person name="Janczarek M."/>
        </authorList>
    </citation>
    <scope>NUCLEOTIDE SEQUENCE</scope>
    <source>
        <strain evidence="1">Rt24.2</strain>
    </source>
</reference>
<proteinExistence type="predicted"/>
<evidence type="ECO:0000313" key="1">
    <source>
        <dbReference type="EMBL" id="AOO90473.1"/>
    </source>
</evidence>
<dbReference type="SUPFAM" id="SSF55920">
    <property type="entry name" value="Creatinase/aminopeptidase"/>
    <property type="match status" value="1"/>
</dbReference>
<name>A0A1B8RCT7_RHILT</name>
<accession>A0A1B8RCT7</accession>
<dbReference type="AlphaFoldDB" id="A0A1B8RCT7"/>
<dbReference type="EMBL" id="KX488109">
    <property type="protein sequence ID" value="AOO90473.1"/>
    <property type="molecule type" value="Genomic_DNA"/>
</dbReference>
<sequence length="96" mass="10862">MTFEEFNALSWRIPEKYQPYRYTLALHGTGMADEWPGILLHPDFDPEFSGLIEEGMVLNVESLIAEAGSESIKLETQALITATGAERLDTFPWEDI</sequence>
<dbReference type="InterPro" id="IPR036005">
    <property type="entry name" value="Creatinase/aminopeptidase-like"/>
</dbReference>
<organism evidence="1">
    <name type="scientific">Rhizobium leguminosarum bv. trifolii</name>
    <dbReference type="NCBI Taxonomy" id="386"/>
    <lineage>
        <taxon>Bacteria</taxon>
        <taxon>Pseudomonadati</taxon>
        <taxon>Pseudomonadota</taxon>
        <taxon>Alphaproteobacteria</taxon>
        <taxon>Hyphomicrobiales</taxon>
        <taxon>Rhizobiaceae</taxon>
        <taxon>Rhizobium/Agrobacterium group</taxon>
        <taxon>Rhizobium</taxon>
    </lineage>
</organism>
<reference evidence="1" key="2">
    <citation type="journal article" date="2016" name="Front. Microbiol.">
        <title>The Regulatory Protein RosR Affects Rhizobium leguminosarum bv. trifolii Protein Profiles, Cell Surface Properties, and Symbiosis with Clover.</title>
        <authorList>
            <person name="Rachwal K."/>
            <person name="Boguszewska A."/>
            <person name="Kopcinska J."/>
            <person name="Karas M."/>
            <person name="Tchorzewski M."/>
            <person name="Janczarek M."/>
        </authorList>
    </citation>
    <scope>NUCLEOTIDE SEQUENCE</scope>
    <source>
        <strain evidence="1">Rt24.2</strain>
    </source>
</reference>
<protein>
    <submittedName>
        <fullName evidence="1">Peptidase M24</fullName>
    </submittedName>
</protein>